<accession>A0ABM8VXK9</accession>
<evidence type="ECO:0000256" key="1">
    <source>
        <dbReference type="PROSITE-ProRule" id="PRU00181"/>
    </source>
</evidence>
<evidence type="ECO:0000259" key="2">
    <source>
        <dbReference type="PROSITE" id="PS50832"/>
    </source>
</evidence>
<feature type="domain" description="S1-like" evidence="2">
    <location>
        <begin position="132"/>
        <end position="211"/>
    </location>
</feature>
<evidence type="ECO:0000313" key="4">
    <source>
        <dbReference type="Proteomes" id="UP000789901"/>
    </source>
</evidence>
<evidence type="ECO:0000313" key="3">
    <source>
        <dbReference type="EMBL" id="CAG8471988.1"/>
    </source>
</evidence>
<dbReference type="SUPFAM" id="SSF50249">
    <property type="entry name" value="Nucleic acid-binding proteins"/>
    <property type="match status" value="1"/>
</dbReference>
<dbReference type="Proteomes" id="UP000789901">
    <property type="component" value="Unassembled WGS sequence"/>
</dbReference>
<keyword evidence="1" id="KW-0396">Initiation factor</keyword>
<sequence length="274" mass="31544">MASKIIHMVVIESETSAKQSEEPPTKSKFLKINMTELKYANEEQLLKEIGKRIDQKKIAWSIEYCYDVDKAKMELKAKEQKFILSFSVDTQIERNYTIRKVYESVREEQIEKIEKESKERTKEYETSDGEKKYIKYSAERKKKTQGIVKERLNKTTFKVELDNGNIVLAYKASKFRVPKNHGGGTRNPTIVAGDKVKVDIPEKDLSKGMVVGLDFPAIPGRERFLICNDDFKKSGGLAGNTKVQSNQNDTFFCFITHKTYDTKQELSLELEAND</sequence>
<protein>
    <submittedName>
        <fullName evidence="3">33645_t:CDS:1</fullName>
    </submittedName>
</protein>
<dbReference type="PROSITE" id="PS50832">
    <property type="entry name" value="S1_IF1_TYPE"/>
    <property type="match status" value="1"/>
</dbReference>
<dbReference type="EMBL" id="CAJVQB010000164">
    <property type="protein sequence ID" value="CAG8471988.1"/>
    <property type="molecule type" value="Genomic_DNA"/>
</dbReference>
<organism evidence="3 4">
    <name type="scientific">Gigaspora margarita</name>
    <dbReference type="NCBI Taxonomy" id="4874"/>
    <lineage>
        <taxon>Eukaryota</taxon>
        <taxon>Fungi</taxon>
        <taxon>Fungi incertae sedis</taxon>
        <taxon>Mucoromycota</taxon>
        <taxon>Glomeromycotina</taxon>
        <taxon>Glomeromycetes</taxon>
        <taxon>Diversisporales</taxon>
        <taxon>Gigasporaceae</taxon>
        <taxon>Gigaspora</taxon>
    </lineage>
</organism>
<keyword evidence="4" id="KW-1185">Reference proteome</keyword>
<reference evidence="3 4" key="1">
    <citation type="submission" date="2021-06" db="EMBL/GenBank/DDBJ databases">
        <authorList>
            <person name="Kallberg Y."/>
            <person name="Tangrot J."/>
            <person name="Rosling A."/>
        </authorList>
    </citation>
    <scope>NUCLEOTIDE SEQUENCE [LARGE SCALE GENOMIC DNA]</scope>
    <source>
        <strain evidence="3 4">120-4 pot B 10/14</strain>
    </source>
</reference>
<name>A0ABM8VXK9_GIGMA</name>
<gene>
    <name evidence="3" type="ORF">GMARGA_LOCUS822</name>
</gene>
<keyword evidence="1" id="KW-0648">Protein biosynthesis</keyword>
<dbReference type="InterPro" id="IPR012340">
    <property type="entry name" value="NA-bd_OB-fold"/>
</dbReference>
<proteinExistence type="predicted"/>
<dbReference type="Gene3D" id="2.40.50.140">
    <property type="entry name" value="Nucleic acid-binding proteins"/>
    <property type="match status" value="1"/>
</dbReference>
<comment type="caution">
    <text evidence="3">The sequence shown here is derived from an EMBL/GenBank/DDBJ whole genome shotgun (WGS) entry which is preliminary data.</text>
</comment>
<dbReference type="InterPro" id="IPR006196">
    <property type="entry name" value="RNA-binding_domain_S1_IF1"/>
</dbReference>